<organism evidence="8 9">
    <name type="scientific">Malassezia globosa (strain ATCC MYA-4612 / CBS 7966)</name>
    <name type="common">Dandruff-associated fungus</name>
    <dbReference type="NCBI Taxonomy" id="425265"/>
    <lineage>
        <taxon>Eukaryota</taxon>
        <taxon>Fungi</taxon>
        <taxon>Dikarya</taxon>
        <taxon>Basidiomycota</taxon>
        <taxon>Ustilaginomycotina</taxon>
        <taxon>Malasseziomycetes</taxon>
        <taxon>Malasseziales</taxon>
        <taxon>Malasseziaceae</taxon>
        <taxon>Malassezia</taxon>
    </lineage>
</organism>
<dbReference type="Proteomes" id="UP000008837">
    <property type="component" value="Unassembled WGS sequence"/>
</dbReference>
<dbReference type="GO" id="GO:0016020">
    <property type="term" value="C:membrane"/>
    <property type="evidence" value="ECO:0007669"/>
    <property type="project" value="UniProtKB-SubCell"/>
</dbReference>
<keyword evidence="9" id="KW-1185">Reference proteome</keyword>
<dbReference type="RefSeq" id="XP_001729416.1">
    <property type="nucleotide sequence ID" value="XM_001729364.1"/>
</dbReference>
<dbReference type="FunCoup" id="A8Q9B6">
    <property type="interactions" value="6"/>
</dbReference>
<dbReference type="GeneID" id="5853723"/>
<dbReference type="GO" id="GO:0016627">
    <property type="term" value="F:oxidoreductase activity, acting on the CH-CH group of donors"/>
    <property type="evidence" value="ECO:0007669"/>
    <property type="project" value="InterPro"/>
</dbReference>
<dbReference type="PANTHER" id="PTHR10556">
    <property type="entry name" value="3-OXO-5-ALPHA-STEROID 4-DEHYDROGENASE"/>
    <property type="match status" value="1"/>
</dbReference>
<keyword evidence="3 6" id="KW-0812">Transmembrane</keyword>
<evidence type="ECO:0000256" key="4">
    <source>
        <dbReference type="ARBA" id="ARBA00022989"/>
    </source>
</evidence>
<comment type="caution">
    <text evidence="8">The sequence shown here is derived from an EMBL/GenBank/DDBJ whole genome shotgun (WGS) entry which is preliminary data.</text>
</comment>
<keyword evidence="4 6" id="KW-1133">Transmembrane helix</keyword>
<dbReference type="PANTHER" id="PTHR10556:SF43">
    <property type="entry name" value="STEROID 5-ALPHA-REDUCTASE DET2"/>
    <property type="match status" value="1"/>
</dbReference>
<evidence type="ECO:0000256" key="2">
    <source>
        <dbReference type="ARBA" id="ARBA00007742"/>
    </source>
</evidence>
<dbReference type="InterPro" id="IPR001104">
    <property type="entry name" value="3-oxo-5_a-steroid_4-DH_C"/>
</dbReference>
<feature type="transmembrane region" description="Helical" evidence="6">
    <location>
        <begin position="12"/>
        <end position="32"/>
    </location>
</feature>
<dbReference type="InterPro" id="IPR039357">
    <property type="entry name" value="SRD5A/TECR"/>
</dbReference>
<protein>
    <recommendedName>
        <fullName evidence="7">3-oxo-5-alpha-steroid 4-dehydrogenase C-terminal domain-containing protein</fullName>
    </recommendedName>
</protein>
<evidence type="ECO:0000256" key="3">
    <source>
        <dbReference type="ARBA" id="ARBA00022692"/>
    </source>
</evidence>
<dbReference type="STRING" id="425265.A8Q9B6"/>
<feature type="domain" description="3-oxo-5-alpha-steroid 4-dehydrogenase C-terminal" evidence="7">
    <location>
        <begin position="100"/>
        <end position="242"/>
    </location>
</feature>
<dbReference type="Pfam" id="PF02544">
    <property type="entry name" value="Steroid_dh"/>
    <property type="match status" value="1"/>
</dbReference>
<feature type="transmembrane region" description="Helical" evidence="6">
    <location>
        <begin position="99"/>
        <end position="119"/>
    </location>
</feature>
<name>A8Q9B6_MALGO</name>
<sequence>MYDEVLRCMQAVALMLPCIGCFLDAPFGKFGLPSAWNVNGNVGWMLMESVAPLAVCVSFYGQVQAVIHAWARIMLWLFVAHYVNRAWIQPWMNPPRTPLHISVILSAMAFNAANGYLIGTWLARGGPIQHVSAWIYVGLMAFALGFVGNVYHDTLLRRLRTSPPRTKEELLRTPSRVEWIGFASMCILAVPHERAPILSHPPALFVALELGAMMPRAIRGHAWYKRRFRTYPKDRLAVIPFIV</sequence>
<evidence type="ECO:0000256" key="5">
    <source>
        <dbReference type="ARBA" id="ARBA00023136"/>
    </source>
</evidence>
<dbReference type="OrthoDB" id="5788137at2759"/>
<evidence type="ECO:0000313" key="8">
    <source>
        <dbReference type="EMBL" id="EDP42202.1"/>
    </source>
</evidence>
<evidence type="ECO:0000256" key="6">
    <source>
        <dbReference type="SAM" id="Phobius"/>
    </source>
</evidence>
<feature type="transmembrane region" description="Helical" evidence="6">
    <location>
        <begin position="131"/>
        <end position="151"/>
    </location>
</feature>
<dbReference type="InParanoid" id="A8Q9B6"/>
<comment type="similarity">
    <text evidence="2">Belongs to the steroid 5-alpha reductase family.</text>
</comment>
<evidence type="ECO:0000313" key="9">
    <source>
        <dbReference type="Proteomes" id="UP000008837"/>
    </source>
</evidence>
<reference evidence="8 9" key="1">
    <citation type="journal article" date="2007" name="Proc. Natl. Acad. Sci. U.S.A.">
        <title>Dandruff-associated Malassezia genomes reveal convergent and divergent virulence traits shared with plant and human fungal pathogens.</title>
        <authorList>
            <person name="Xu J."/>
            <person name="Saunders C.W."/>
            <person name="Hu P."/>
            <person name="Grant R.A."/>
            <person name="Boekhout T."/>
            <person name="Kuramae E.E."/>
            <person name="Kronstad J.W."/>
            <person name="Deangelis Y.M."/>
            <person name="Reeder N.L."/>
            <person name="Johnstone K.R."/>
            <person name="Leland M."/>
            <person name="Fieno A.M."/>
            <person name="Begley W.M."/>
            <person name="Sun Y."/>
            <person name="Lacey M.P."/>
            <person name="Chaudhary T."/>
            <person name="Keough T."/>
            <person name="Chu L."/>
            <person name="Sears R."/>
            <person name="Yuan B."/>
            <person name="Dawson T.L.Jr."/>
        </authorList>
    </citation>
    <scope>NUCLEOTIDE SEQUENCE [LARGE SCALE GENOMIC DNA]</scope>
    <source>
        <strain evidence="9">ATCC MYA-4612 / CBS 7966</strain>
    </source>
</reference>
<feature type="transmembrane region" description="Helical" evidence="6">
    <location>
        <begin position="69"/>
        <end position="87"/>
    </location>
</feature>
<comment type="subcellular location">
    <subcellularLocation>
        <location evidence="1">Membrane</location>
        <topology evidence="1">Multi-pass membrane protein</topology>
    </subcellularLocation>
</comment>
<evidence type="ECO:0000256" key="1">
    <source>
        <dbReference type="ARBA" id="ARBA00004141"/>
    </source>
</evidence>
<dbReference type="OMA" id="PEEWYTD"/>
<proteinExistence type="inferred from homology"/>
<gene>
    <name evidence="8" type="ORF">MGL_3451</name>
</gene>
<dbReference type="KEGG" id="mgl:MGL_3451"/>
<accession>A8Q9B6</accession>
<dbReference type="AlphaFoldDB" id="A8Q9B6"/>
<evidence type="ECO:0000259" key="7">
    <source>
        <dbReference type="Pfam" id="PF02544"/>
    </source>
</evidence>
<dbReference type="VEuPathDB" id="FungiDB:MGL_3451"/>
<dbReference type="EMBL" id="AAYY01000013">
    <property type="protein sequence ID" value="EDP42202.1"/>
    <property type="molecule type" value="Genomic_DNA"/>
</dbReference>
<keyword evidence="5 6" id="KW-0472">Membrane</keyword>
<dbReference type="GO" id="GO:0006629">
    <property type="term" value="P:lipid metabolic process"/>
    <property type="evidence" value="ECO:0007669"/>
    <property type="project" value="InterPro"/>
</dbReference>